<dbReference type="EMBL" id="CP104067">
    <property type="protein sequence ID" value="WAH41405.1"/>
    <property type="molecule type" value="Genomic_DNA"/>
</dbReference>
<name>A0ABY6ZGZ7_9BACL</name>
<dbReference type="PANTHER" id="PTHR13812:SF19">
    <property type="entry name" value="KETIMINE REDUCTASE MU-CRYSTALLIN"/>
    <property type="match status" value="1"/>
</dbReference>
<dbReference type="InterPro" id="IPR023401">
    <property type="entry name" value="ODC_N"/>
</dbReference>
<accession>A0ABY6ZGZ7</accession>
<proteinExistence type="predicted"/>
<dbReference type="SUPFAM" id="SSF51735">
    <property type="entry name" value="NAD(P)-binding Rossmann-fold domains"/>
    <property type="match status" value="1"/>
</dbReference>
<sequence>MLWLNEKDISKCVNEKSLIGSIKCGFQSLDADRTEPKRIKADLTSIHDAPKDAQAMILVPGTVPGIPAYTVKVHAKYPNNPSNGLPAIQGVIQLFNSMTGELLAILDSPLVTGHRTAAAGAVAADALAKENASTVAIIGAGFQGEIQFRYLKHVRQINVVHVYDLRESVATEYAKRRRKEGITCNVVSSVEEAVKAADIVVCATWAKEPFLLSRMIKPGTHITTLGPDTAGKVEVAEEVILNSTFVCDNQQMAFTMGALNTFNVDVGFQSVPTLTDVLNGKSNGRLTSEEITVFGSVGLPFQDLVASWNIYNTAISLGIGQRLI</sequence>
<evidence type="ECO:0000313" key="2">
    <source>
        <dbReference type="Proteomes" id="UP001164761"/>
    </source>
</evidence>
<gene>
    <name evidence="1" type="ORF">NZD89_24685</name>
</gene>
<dbReference type="PANTHER" id="PTHR13812">
    <property type="entry name" value="KETIMINE REDUCTASE MU-CRYSTALLIN"/>
    <property type="match status" value="1"/>
</dbReference>
<dbReference type="Gene3D" id="3.40.50.720">
    <property type="entry name" value="NAD(P)-binding Rossmann-like Domain"/>
    <property type="match status" value="1"/>
</dbReference>
<keyword evidence="2" id="KW-1185">Reference proteome</keyword>
<organism evidence="1 2">
    <name type="scientific">Alicyclobacillus fastidiosus</name>
    <dbReference type="NCBI Taxonomy" id="392011"/>
    <lineage>
        <taxon>Bacteria</taxon>
        <taxon>Bacillati</taxon>
        <taxon>Bacillota</taxon>
        <taxon>Bacilli</taxon>
        <taxon>Bacillales</taxon>
        <taxon>Alicyclobacillaceae</taxon>
        <taxon>Alicyclobacillus</taxon>
    </lineage>
</organism>
<dbReference type="Gene3D" id="3.30.1780.10">
    <property type="entry name" value="ornithine cyclodeaminase, domain 1"/>
    <property type="match status" value="1"/>
</dbReference>
<dbReference type="PIRSF" id="PIRSF001439">
    <property type="entry name" value="CryM"/>
    <property type="match status" value="1"/>
</dbReference>
<dbReference type="Proteomes" id="UP001164761">
    <property type="component" value="Chromosome"/>
</dbReference>
<reference evidence="1" key="1">
    <citation type="submission" date="2022-08" db="EMBL/GenBank/DDBJ databases">
        <title>Alicyclobacillus fastidiosus DSM 17978, complete genome.</title>
        <authorList>
            <person name="Wang Q."/>
            <person name="Cai R."/>
            <person name="Wang Z."/>
        </authorList>
    </citation>
    <scope>NUCLEOTIDE SEQUENCE</scope>
    <source>
        <strain evidence="1">DSM 17978</strain>
    </source>
</reference>
<dbReference type="RefSeq" id="WP_268005316.1">
    <property type="nucleotide sequence ID" value="NZ_BSUT01000001.1"/>
</dbReference>
<evidence type="ECO:0000313" key="1">
    <source>
        <dbReference type="EMBL" id="WAH41405.1"/>
    </source>
</evidence>
<dbReference type="Pfam" id="PF02423">
    <property type="entry name" value="OCD_Mu_crystall"/>
    <property type="match status" value="1"/>
</dbReference>
<protein>
    <submittedName>
        <fullName evidence="1">Ornithine cyclodeaminase family protein</fullName>
    </submittedName>
</protein>
<dbReference type="InterPro" id="IPR003462">
    <property type="entry name" value="ODC_Mu_crystall"/>
</dbReference>
<dbReference type="InterPro" id="IPR036291">
    <property type="entry name" value="NAD(P)-bd_dom_sf"/>
</dbReference>